<evidence type="ECO:0000313" key="1">
    <source>
        <dbReference type="EMBL" id="KAG1893239.1"/>
    </source>
</evidence>
<dbReference type="Proteomes" id="UP001195769">
    <property type="component" value="Unassembled WGS sequence"/>
</dbReference>
<feature type="non-terminal residue" evidence="1">
    <location>
        <position position="52"/>
    </location>
</feature>
<accession>A0AAD4DU81</accession>
<organism evidence="1 2">
    <name type="scientific">Suillus fuscotomentosus</name>
    <dbReference type="NCBI Taxonomy" id="1912939"/>
    <lineage>
        <taxon>Eukaryota</taxon>
        <taxon>Fungi</taxon>
        <taxon>Dikarya</taxon>
        <taxon>Basidiomycota</taxon>
        <taxon>Agaricomycotina</taxon>
        <taxon>Agaricomycetes</taxon>
        <taxon>Agaricomycetidae</taxon>
        <taxon>Boletales</taxon>
        <taxon>Suillineae</taxon>
        <taxon>Suillaceae</taxon>
        <taxon>Suillus</taxon>
    </lineage>
</organism>
<protein>
    <submittedName>
        <fullName evidence="1">Uncharacterized protein</fullName>
    </submittedName>
</protein>
<gene>
    <name evidence="1" type="ORF">F5891DRAFT_1067440</name>
</gene>
<dbReference type="AlphaFoldDB" id="A0AAD4DU81"/>
<comment type="caution">
    <text evidence="1">The sequence shown here is derived from an EMBL/GenBank/DDBJ whole genome shotgun (WGS) entry which is preliminary data.</text>
</comment>
<keyword evidence="2" id="KW-1185">Reference proteome</keyword>
<reference evidence="1" key="1">
    <citation type="journal article" date="2020" name="New Phytol.">
        <title>Comparative genomics reveals dynamic genome evolution in host specialist ectomycorrhizal fungi.</title>
        <authorList>
            <person name="Lofgren L.A."/>
            <person name="Nguyen N.H."/>
            <person name="Vilgalys R."/>
            <person name="Ruytinx J."/>
            <person name="Liao H.L."/>
            <person name="Branco S."/>
            <person name="Kuo A."/>
            <person name="LaButti K."/>
            <person name="Lipzen A."/>
            <person name="Andreopoulos W."/>
            <person name="Pangilinan J."/>
            <person name="Riley R."/>
            <person name="Hundley H."/>
            <person name="Na H."/>
            <person name="Barry K."/>
            <person name="Grigoriev I.V."/>
            <person name="Stajich J.E."/>
            <person name="Kennedy P.G."/>
        </authorList>
    </citation>
    <scope>NUCLEOTIDE SEQUENCE</scope>
    <source>
        <strain evidence="1">FC203</strain>
    </source>
</reference>
<name>A0AAD4DU81_9AGAM</name>
<dbReference type="GeneID" id="64657450"/>
<dbReference type="RefSeq" id="XP_041218815.1">
    <property type="nucleotide sequence ID" value="XM_041363152.1"/>
</dbReference>
<sequence>MGPNHQLLFWVPLAARHAFYTPWTSLVIPRGFPELDMSRMAHGTRWSSCRDA</sequence>
<evidence type="ECO:0000313" key="2">
    <source>
        <dbReference type="Proteomes" id="UP001195769"/>
    </source>
</evidence>
<proteinExistence type="predicted"/>
<dbReference type="EMBL" id="JABBWK010000105">
    <property type="protein sequence ID" value="KAG1893239.1"/>
    <property type="molecule type" value="Genomic_DNA"/>
</dbReference>